<feature type="transmembrane region" description="Helical" evidence="5">
    <location>
        <begin position="177"/>
        <end position="199"/>
    </location>
</feature>
<name>A0A556A7Z0_9BURK</name>
<feature type="transmembrane region" description="Helical" evidence="5">
    <location>
        <begin position="211"/>
        <end position="230"/>
    </location>
</feature>
<organism evidence="7 8">
    <name type="scientific">Verticiella sediminum</name>
    <dbReference type="NCBI Taxonomy" id="1247510"/>
    <lineage>
        <taxon>Bacteria</taxon>
        <taxon>Pseudomonadati</taxon>
        <taxon>Pseudomonadota</taxon>
        <taxon>Betaproteobacteria</taxon>
        <taxon>Burkholderiales</taxon>
        <taxon>Alcaligenaceae</taxon>
        <taxon>Verticiella</taxon>
    </lineage>
</organism>
<dbReference type="InterPro" id="IPR020846">
    <property type="entry name" value="MFS_dom"/>
</dbReference>
<dbReference type="SUPFAM" id="SSF103473">
    <property type="entry name" value="MFS general substrate transporter"/>
    <property type="match status" value="1"/>
</dbReference>
<comment type="subcellular location">
    <subcellularLocation>
        <location evidence="1">Membrane</location>
        <topology evidence="1">Multi-pass membrane protein</topology>
    </subcellularLocation>
</comment>
<evidence type="ECO:0000256" key="1">
    <source>
        <dbReference type="ARBA" id="ARBA00004141"/>
    </source>
</evidence>
<feature type="transmembrane region" description="Helical" evidence="5">
    <location>
        <begin position="451"/>
        <end position="471"/>
    </location>
</feature>
<dbReference type="OrthoDB" id="9807274at2"/>
<feature type="transmembrane region" description="Helical" evidence="5">
    <location>
        <begin position="366"/>
        <end position="389"/>
    </location>
</feature>
<dbReference type="PRINTS" id="PR01036">
    <property type="entry name" value="TCRTETB"/>
</dbReference>
<dbReference type="EMBL" id="VLTJ01000042">
    <property type="protein sequence ID" value="TSH88995.1"/>
    <property type="molecule type" value="Genomic_DNA"/>
</dbReference>
<evidence type="ECO:0000256" key="2">
    <source>
        <dbReference type="ARBA" id="ARBA00022692"/>
    </source>
</evidence>
<gene>
    <name evidence="7" type="ORF">FOZ76_25590</name>
</gene>
<dbReference type="AlphaFoldDB" id="A0A556A7Z0"/>
<feature type="transmembrane region" description="Helical" evidence="5">
    <location>
        <begin position="236"/>
        <end position="254"/>
    </location>
</feature>
<accession>A0A556A7Z0</accession>
<dbReference type="InterPro" id="IPR011701">
    <property type="entry name" value="MFS"/>
</dbReference>
<feature type="transmembrane region" description="Helical" evidence="5">
    <location>
        <begin position="275"/>
        <end position="300"/>
    </location>
</feature>
<feature type="transmembrane region" description="Helical" evidence="5">
    <location>
        <begin position="60"/>
        <end position="84"/>
    </location>
</feature>
<dbReference type="Proteomes" id="UP000318405">
    <property type="component" value="Unassembled WGS sequence"/>
</dbReference>
<evidence type="ECO:0000256" key="5">
    <source>
        <dbReference type="SAM" id="Phobius"/>
    </source>
</evidence>
<feature type="transmembrane region" description="Helical" evidence="5">
    <location>
        <begin position="341"/>
        <end position="360"/>
    </location>
</feature>
<evidence type="ECO:0000313" key="7">
    <source>
        <dbReference type="EMBL" id="TSH88995.1"/>
    </source>
</evidence>
<feature type="transmembrane region" description="Helical" evidence="5">
    <location>
        <begin position="116"/>
        <end position="137"/>
    </location>
</feature>
<dbReference type="PROSITE" id="PS50850">
    <property type="entry name" value="MFS"/>
    <property type="match status" value="1"/>
</dbReference>
<evidence type="ECO:0000256" key="3">
    <source>
        <dbReference type="ARBA" id="ARBA00022989"/>
    </source>
</evidence>
<evidence type="ECO:0000259" key="6">
    <source>
        <dbReference type="PROSITE" id="PS50850"/>
    </source>
</evidence>
<keyword evidence="4 5" id="KW-0472">Membrane</keyword>
<reference evidence="7 8" key="1">
    <citation type="submission" date="2019-07" db="EMBL/GenBank/DDBJ databases">
        <title>Qingshengfaniella alkalisoli gen. nov., sp. nov., isolated from saline soil.</title>
        <authorList>
            <person name="Xu L."/>
            <person name="Huang X.-X."/>
            <person name="Sun J.-Q."/>
        </authorList>
    </citation>
    <scope>NUCLEOTIDE SEQUENCE [LARGE SCALE GENOMIC DNA]</scope>
    <source>
        <strain evidence="7 8">DSM 27279</strain>
    </source>
</reference>
<feature type="transmembrane region" description="Helical" evidence="5">
    <location>
        <begin position="91"/>
        <end position="110"/>
    </location>
</feature>
<keyword evidence="3 5" id="KW-1133">Transmembrane helix</keyword>
<evidence type="ECO:0000256" key="4">
    <source>
        <dbReference type="ARBA" id="ARBA00023136"/>
    </source>
</evidence>
<evidence type="ECO:0000313" key="8">
    <source>
        <dbReference type="Proteomes" id="UP000318405"/>
    </source>
</evidence>
<protein>
    <submittedName>
        <fullName evidence="7">MFS transporter</fullName>
    </submittedName>
</protein>
<dbReference type="GO" id="GO:0005886">
    <property type="term" value="C:plasma membrane"/>
    <property type="evidence" value="ECO:0007669"/>
    <property type="project" value="TreeGrafter"/>
</dbReference>
<feature type="transmembrane region" description="Helical" evidence="5">
    <location>
        <begin position="312"/>
        <end position="329"/>
    </location>
</feature>
<feature type="domain" description="Major facilitator superfamily (MFS) profile" evidence="6">
    <location>
        <begin position="26"/>
        <end position="475"/>
    </location>
</feature>
<feature type="transmembrane region" description="Helical" evidence="5">
    <location>
        <begin position="24"/>
        <end position="48"/>
    </location>
</feature>
<dbReference type="Pfam" id="PF07690">
    <property type="entry name" value="MFS_1"/>
    <property type="match status" value="1"/>
</dbReference>
<dbReference type="Gene3D" id="1.20.1720.10">
    <property type="entry name" value="Multidrug resistance protein D"/>
    <property type="match status" value="1"/>
</dbReference>
<keyword evidence="8" id="KW-1185">Reference proteome</keyword>
<sequence length="475" mass="48784">MVPSSATPDAGPARWRDLFSGQNALRAPMLAGGVGVHAINVFLATTILPSVVADIGGLDYYAWNTTLFVVASILGAACSTRLLAAQGAQRAYAFAALMFALGSALCALAPSMPVLLSGRVVQGLGGGTLVALSYAMIRLVFDARLWPRAMALVSGMWGIGTLVGPAVGGMYAEFGHWRWAFGTLVPIAGLFAVLARLILPGRASAAPARSGMPWLQLALLTSAVLAVSAGSVHGSVAGSALGIACAAVASLALRRTELRARHRLLPTDALTGRSVLAPLYACMCLLPITVTSCEIFVPLFLQVLHAQSPLRAGYLAALMAAGWTLAALYTAGRSPAGARRALIAAPCVSLVSVAMLAWRMPMVSEGAWPTLLAMTPPMLGVGMGVGLAWPHLLTRVFQHAPAGEEHLASASITTVQLYATAIGAALAGMVANAAGLSDPGGVEGTANAARWLFTAFMAAPALCLLAMLNAVRRAG</sequence>
<feature type="transmembrane region" description="Helical" evidence="5">
    <location>
        <begin position="149"/>
        <end position="171"/>
    </location>
</feature>
<keyword evidence="2 5" id="KW-0812">Transmembrane</keyword>
<dbReference type="InterPro" id="IPR036259">
    <property type="entry name" value="MFS_trans_sf"/>
</dbReference>
<feature type="transmembrane region" description="Helical" evidence="5">
    <location>
        <begin position="410"/>
        <end position="431"/>
    </location>
</feature>
<dbReference type="Gene3D" id="1.20.1250.20">
    <property type="entry name" value="MFS general substrate transporter like domains"/>
    <property type="match status" value="1"/>
</dbReference>
<dbReference type="RefSeq" id="WP_143951111.1">
    <property type="nucleotide sequence ID" value="NZ_BAABMB010000005.1"/>
</dbReference>
<dbReference type="PANTHER" id="PTHR23501:SF154">
    <property type="entry name" value="MULTIDRUG-EFFLUX TRANSPORTER RV1634-RELATED"/>
    <property type="match status" value="1"/>
</dbReference>
<dbReference type="GO" id="GO:0022857">
    <property type="term" value="F:transmembrane transporter activity"/>
    <property type="evidence" value="ECO:0007669"/>
    <property type="project" value="InterPro"/>
</dbReference>
<proteinExistence type="predicted"/>
<dbReference type="PANTHER" id="PTHR23501">
    <property type="entry name" value="MAJOR FACILITATOR SUPERFAMILY"/>
    <property type="match status" value="1"/>
</dbReference>
<comment type="caution">
    <text evidence="7">The sequence shown here is derived from an EMBL/GenBank/DDBJ whole genome shotgun (WGS) entry which is preliminary data.</text>
</comment>